<dbReference type="GO" id="GO:1990904">
    <property type="term" value="C:ribonucleoprotein complex"/>
    <property type="evidence" value="ECO:0007669"/>
    <property type="project" value="UniProtKB-KW"/>
</dbReference>
<protein>
    <submittedName>
        <fullName evidence="4">YlxQ family RNA-binding protein</fullName>
    </submittedName>
</protein>
<dbReference type="InterPro" id="IPR039109">
    <property type="entry name" value="Ribosomal_eL30-like"/>
</dbReference>
<evidence type="ECO:0000256" key="1">
    <source>
        <dbReference type="ARBA" id="ARBA00022980"/>
    </source>
</evidence>
<dbReference type="Pfam" id="PF01248">
    <property type="entry name" value="Ribosomal_L7Ae"/>
    <property type="match status" value="1"/>
</dbReference>
<dbReference type="Proteomes" id="UP000308230">
    <property type="component" value="Unassembled WGS sequence"/>
</dbReference>
<proteinExistence type="predicted"/>
<evidence type="ECO:0000313" key="4">
    <source>
        <dbReference type="EMBL" id="TLS37369.1"/>
    </source>
</evidence>
<reference evidence="4 5" key="1">
    <citation type="submission" date="2019-04" db="EMBL/GenBank/DDBJ databases">
        <title>Bacillus caeni sp. nov., a bacterium isolated from mangrove sediment.</title>
        <authorList>
            <person name="Huang H."/>
            <person name="Mo K."/>
            <person name="Hu Y."/>
        </authorList>
    </citation>
    <scope>NUCLEOTIDE SEQUENCE [LARGE SCALE GENOMIC DNA]</scope>
    <source>
        <strain evidence="4 5">HB172195</strain>
    </source>
</reference>
<dbReference type="NCBIfam" id="NF005585">
    <property type="entry name" value="PRK07283.1"/>
    <property type="match status" value="1"/>
</dbReference>
<dbReference type="SUPFAM" id="SSF55315">
    <property type="entry name" value="L30e-like"/>
    <property type="match status" value="1"/>
</dbReference>
<dbReference type="EMBL" id="SWLG01000006">
    <property type="protein sequence ID" value="TLS37369.1"/>
    <property type="molecule type" value="Genomic_DNA"/>
</dbReference>
<dbReference type="NCBIfam" id="NF005825">
    <property type="entry name" value="PRK07714.1"/>
    <property type="match status" value="1"/>
</dbReference>
<keyword evidence="1" id="KW-0689">Ribosomal protein</keyword>
<evidence type="ECO:0000313" key="5">
    <source>
        <dbReference type="Proteomes" id="UP000308230"/>
    </source>
</evidence>
<comment type="caution">
    <text evidence="4">The sequence shown here is derived from an EMBL/GenBank/DDBJ whole genome shotgun (WGS) entry which is preliminary data.</text>
</comment>
<keyword evidence="5" id="KW-1185">Reference proteome</keyword>
<dbReference type="GO" id="GO:0003723">
    <property type="term" value="F:RNA binding"/>
    <property type="evidence" value="ECO:0007669"/>
    <property type="project" value="InterPro"/>
</dbReference>
<dbReference type="RefSeq" id="WP_138125736.1">
    <property type="nucleotide sequence ID" value="NZ_SWLG01000006.1"/>
</dbReference>
<organism evidence="4 5">
    <name type="scientific">Exobacillus caeni</name>
    <dbReference type="NCBI Taxonomy" id="2574798"/>
    <lineage>
        <taxon>Bacteria</taxon>
        <taxon>Bacillati</taxon>
        <taxon>Bacillota</taxon>
        <taxon>Bacilli</taxon>
        <taxon>Bacillales</taxon>
        <taxon>Guptibacillaceae</taxon>
        <taxon>Exobacillus</taxon>
    </lineage>
</organism>
<sequence length="102" mass="11278">MKKQSNWESILGLAQRAGKIISGEELVVREIRRKKARLVLLAGDASENTKKKITDKAHYYKVPVVFVDNRASLGHAIGKEHRVTAAVLDEGFANKLIAILGQ</sequence>
<dbReference type="PANTHER" id="PTHR11449">
    <property type="entry name" value="RIBOSOMAL PROTEIN L30"/>
    <property type="match status" value="1"/>
</dbReference>
<dbReference type="AlphaFoldDB" id="A0A5R9F4D9"/>
<dbReference type="InterPro" id="IPR029064">
    <property type="entry name" value="Ribosomal_eL30-like_sf"/>
</dbReference>
<dbReference type="OrthoDB" id="9794863at2"/>
<feature type="domain" description="Ribosomal protein eL8/eL30/eS12/Gadd45" evidence="3">
    <location>
        <begin position="6"/>
        <end position="96"/>
    </location>
</feature>
<dbReference type="Gene3D" id="3.30.1330.30">
    <property type="match status" value="1"/>
</dbReference>
<keyword evidence="2" id="KW-0687">Ribonucleoprotein</keyword>
<evidence type="ECO:0000256" key="2">
    <source>
        <dbReference type="ARBA" id="ARBA00023274"/>
    </source>
</evidence>
<dbReference type="InterPro" id="IPR004038">
    <property type="entry name" value="Ribosomal_eL8/eL30/eS12/Gad45"/>
</dbReference>
<name>A0A5R9F4D9_9BACL</name>
<accession>A0A5R9F4D9</accession>
<evidence type="ECO:0000259" key="3">
    <source>
        <dbReference type="Pfam" id="PF01248"/>
    </source>
</evidence>
<dbReference type="GO" id="GO:0005840">
    <property type="term" value="C:ribosome"/>
    <property type="evidence" value="ECO:0007669"/>
    <property type="project" value="UniProtKB-KW"/>
</dbReference>
<gene>
    <name evidence="4" type="ORF">FCL54_09450</name>
</gene>